<keyword evidence="1" id="KW-0175">Coiled coil</keyword>
<feature type="coiled-coil region" evidence="1">
    <location>
        <begin position="79"/>
        <end position="110"/>
    </location>
</feature>
<organism evidence="3 4">
    <name type="scientific">Acidihalobacter aeolianus</name>
    <dbReference type="NCBI Taxonomy" id="2792603"/>
    <lineage>
        <taxon>Bacteria</taxon>
        <taxon>Pseudomonadati</taxon>
        <taxon>Pseudomonadota</taxon>
        <taxon>Gammaproteobacteria</taxon>
        <taxon>Chromatiales</taxon>
        <taxon>Ectothiorhodospiraceae</taxon>
        <taxon>Acidihalobacter</taxon>
    </lineage>
</organism>
<dbReference type="RefSeq" id="WP_070074318.1">
    <property type="nucleotide sequence ID" value="NZ_CP017449.1"/>
</dbReference>
<name>A0A1D8KCV6_9GAMM</name>
<feature type="region of interest" description="Disordered" evidence="2">
    <location>
        <begin position="275"/>
        <end position="301"/>
    </location>
</feature>
<keyword evidence="3" id="KW-0614">Plasmid</keyword>
<proteinExistence type="predicted"/>
<evidence type="ECO:0000256" key="1">
    <source>
        <dbReference type="SAM" id="Coils"/>
    </source>
</evidence>
<dbReference type="KEGG" id="aaeo:BJI67_16280"/>
<evidence type="ECO:0008006" key="5">
    <source>
        <dbReference type="Google" id="ProtNLM"/>
    </source>
</evidence>
<sequence>MKLTLIDPVLTGITGTTALDTDDIGGIAVPPELVSLGVKRWISKADLRFIKKNRQAVLRVMRRTGIAFGSVYIIPDENLAQCKEELDVIMSQLNSERDELAQDIDRKVDEWASLHPDWENKIRAAALTGVQIRERIKMTVREYPIEIELATDGAGTDVSKGASPMLDGLDGQLAMDVRALVKDGWTSGRSKTNRRSLRVLERIRNKLNTLNWIAPGMSGAAVAAIDDFLNQLPKTGPIEGGDFVRLESLMNWLSDPTKLLSGERSEDDDQVIGFDDEEIESGDDPDCKDENPAPPPRGWAW</sequence>
<gene>
    <name evidence="3" type="ORF">BJI67_16280</name>
</gene>
<dbReference type="EMBL" id="CP017449">
    <property type="protein sequence ID" value="AOV18795.1"/>
    <property type="molecule type" value="Genomic_DNA"/>
</dbReference>
<reference evidence="3 4" key="1">
    <citation type="submission" date="2016-09" db="EMBL/GenBank/DDBJ databases">
        <title>Acidihalobacter prosperus V6 (DSM14174).</title>
        <authorList>
            <person name="Khaleque H.N."/>
            <person name="Ramsay J.P."/>
            <person name="Murphy R.J.T."/>
            <person name="Kaksonen A.H."/>
            <person name="Boxall N.J."/>
            <person name="Watkin E.L.J."/>
        </authorList>
    </citation>
    <scope>NUCLEOTIDE SEQUENCE [LARGE SCALE GENOMIC DNA]</scope>
    <source>
        <strain evidence="3 4">V6</strain>
        <plasmid evidence="4">papv6</plasmid>
    </source>
</reference>
<evidence type="ECO:0000313" key="4">
    <source>
        <dbReference type="Proteomes" id="UP000095342"/>
    </source>
</evidence>
<dbReference type="AlphaFoldDB" id="A0A1D8KCV6"/>
<keyword evidence="4" id="KW-1185">Reference proteome</keyword>
<feature type="compositionally biased region" description="Pro residues" evidence="2">
    <location>
        <begin position="292"/>
        <end position="301"/>
    </location>
</feature>
<feature type="compositionally biased region" description="Acidic residues" evidence="2">
    <location>
        <begin position="275"/>
        <end position="287"/>
    </location>
</feature>
<evidence type="ECO:0000256" key="2">
    <source>
        <dbReference type="SAM" id="MobiDB-lite"/>
    </source>
</evidence>
<dbReference type="Proteomes" id="UP000095342">
    <property type="component" value="Plasmid pAPV6"/>
</dbReference>
<dbReference type="Pfam" id="PF11348">
    <property type="entry name" value="DUF3150"/>
    <property type="match status" value="1"/>
</dbReference>
<protein>
    <recommendedName>
        <fullName evidence="5">DUF3150 domain-containing protein</fullName>
    </recommendedName>
</protein>
<geneLocation type="plasmid" evidence="4">
    <name>papv6</name>
</geneLocation>
<dbReference type="InterPro" id="IPR021496">
    <property type="entry name" value="DUF3150"/>
</dbReference>
<evidence type="ECO:0000313" key="3">
    <source>
        <dbReference type="EMBL" id="AOV18795.1"/>
    </source>
</evidence>
<accession>A0A1D8KCV6</accession>